<dbReference type="HOGENOM" id="CLU_559113_0_0_1"/>
<keyword evidence="3" id="KW-0479">Metal-binding</keyword>
<dbReference type="GO" id="GO:0016705">
    <property type="term" value="F:oxidoreductase activity, acting on paired donors, with incorporation or reduction of molecular oxygen"/>
    <property type="evidence" value="ECO:0007669"/>
    <property type="project" value="InterPro"/>
</dbReference>
<evidence type="ECO:0000256" key="5">
    <source>
        <dbReference type="ARBA" id="ARBA00023004"/>
    </source>
</evidence>
<dbReference type="SUPFAM" id="SSF48264">
    <property type="entry name" value="Cytochrome P450"/>
    <property type="match status" value="1"/>
</dbReference>
<reference evidence="6 7" key="1">
    <citation type="submission" date="2014-04" db="EMBL/GenBank/DDBJ databases">
        <authorList>
            <consortium name="DOE Joint Genome Institute"/>
            <person name="Kuo A."/>
            <person name="Kohler A."/>
            <person name="Costa M.D."/>
            <person name="Nagy L.G."/>
            <person name="Floudas D."/>
            <person name="Copeland A."/>
            <person name="Barry K.W."/>
            <person name="Cichocki N."/>
            <person name="Veneault-Fourrey C."/>
            <person name="LaButti K."/>
            <person name="Lindquist E.A."/>
            <person name="Lipzen A."/>
            <person name="Lundell T."/>
            <person name="Morin E."/>
            <person name="Murat C."/>
            <person name="Sun H."/>
            <person name="Tunlid A."/>
            <person name="Henrissat B."/>
            <person name="Grigoriev I.V."/>
            <person name="Hibbett D.S."/>
            <person name="Martin F."/>
            <person name="Nordberg H.P."/>
            <person name="Cantor M.N."/>
            <person name="Hua S.X."/>
        </authorList>
    </citation>
    <scope>NUCLEOTIDE SEQUENCE [LARGE SCALE GENOMIC DNA]</scope>
    <source>
        <strain evidence="6 7">441</strain>
    </source>
</reference>
<organism evidence="6 7">
    <name type="scientific">Pisolithus microcarpus 441</name>
    <dbReference type="NCBI Taxonomy" id="765257"/>
    <lineage>
        <taxon>Eukaryota</taxon>
        <taxon>Fungi</taxon>
        <taxon>Dikarya</taxon>
        <taxon>Basidiomycota</taxon>
        <taxon>Agaricomycotina</taxon>
        <taxon>Agaricomycetes</taxon>
        <taxon>Agaricomycetidae</taxon>
        <taxon>Boletales</taxon>
        <taxon>Sclerodermatineae</taxon>
        <taxon>Pisolithaceae</taxon>
        <taxon>Pisolithus</taxon>
    </lineage>
</organism>
<keyword evidence="4" id="KW-0560">Oxidoreductase</keyword>
<keyword evidence="7" id="KW-1185">Reference proteome</keyword>
<evidence type="ECO:0000313" key="6">
    <source>
        <dbReference type="EMBL" id="KIK11757.1"/>
    </source>
</evidence>
<protein>
    <submittedName>
        <fullName evidence="6">Uncharacterized protein</fullName>
    </submittedName>
</protein>
<dbReference type="EMBL" id="KN834162">
    <property type="protein sequence ID" value="KIK11757.1"/>
    <property type="molecule type" value="Genomic_DNA"/>
</dbReference>
<dbReference type="Proteomes" id="UP000054018">
    <property type="component" value="Unassembled WGS sequence"/>
</dbReference>
<dbReference type="GO" id="GO:0020037">
    <property type="term" value="F:heme binding"/>
    <property type="evidence" value="ECO:0007669"/>
    <property type="project" value="InterPro"/>
</dbReference>
<keyword evidence="5" id="KW-0408">Iron</keyword>
<comment type="cofactor">
    <cofactor evidence="1">
        <name>heme</name>
        <dbReference type="ChEBI" id="CHEBI:30413"/>
    </cofactor>
</comment>
<evidence type="ECO:0000256" key="2">
    <source>
        <dbReference type="ARBA" id="ARBA00010617"/>
    </source>
</evidence>
<comment type="similarity">
    <text evidence="2">Belongs to the cytochrome P450 family.</text>
</comment>
<dbReference type="Pfam" id="PF00067">
    <property type="entry name" value="p450"/>
    <property type="match status" value="1"/>
</dbReference>
<gene>
    <name evidence="6" type="ORF">PISMIDRAFT_19262</name>
</gene>
<proteinExistence type="inferred from homology"/>
<dbReference type="GO" id="GO:0005506">
    <property type="term" value="F:iron ion binding"/>
    <property type="evidence" value="ECO:0007669"/>
    <property type="project" value="InterPro"/>
</dbReference>
<name>A0A0C9YN93_9AGAM</name>
<accession>A0A0C9YN93</accession>
<reference evidence="7" key="2">
    <citation type="submission" date="2015-01" db="EMBL/GenBank/DDBJ databases">
        <title>Evolutionary Origins and Diversification of the Mycorrhizal Mutualists.</title>
        <authorList>
            <consortium name="DOE Joint Genome Institute"/>
            <consortium name="Mycorrhizal Genomics Consortium"/>
            <person name="Kohler A."/>
            <person name="Kuo A."/>
            <person name="Nagy L.G."/>
            <person name="Floudas D."/>
            <person name="Copeland A."/>
            <person name="Barry K.W."/>
            <person name="Cichocki N."/>
            <person name="Veneault-Fourrey C."/>
            <person name="LaButti K."/>
            <person name="Lindquist E.A."/>
            <person name="Lipzen A."/>
            <person name="Lundell T."/>
            <person name="Morin E."/>
            <person name="Murat C."/>
            <person name="Riley R."/>
            <person name="Ohm R."/>
            <person name="Sun H."/>
            <person name="Tunlid A."/>
            <person name="Henrissat B."/>
            <person name="Grigoriev I.V."/>
            <person name="Hibbett D.S."/>
            <person name="Martin F."/>
        </authorList>
    </citation>
    <scope>NUCLEOTIDE SEQUENCE [LARGE SCALE GENOMIC DNA]</scope>
    <source>
        <strain evidence="7">441</strain>
    </source>
</reference>
<sequence length="488" mass="54207">MEDRGGQEQGQTLNAGDPILSITVSQDGRWVVSGDSGRNAATPEKVLDTKYQRRWSKRTTPMQAQPQVIGLVIMSPNVPEGSGARRLGVSSSPLMALRRSHMNQIAAAATTTAWQAAEYFRHATRLSACTTNSRPTRYWTLNAGTRPSQVGVVATSAKLVLLRQKPNPRRSSAPSLTVTNMLFAVTTIRRCMPAFLVEAPSNAQAVAMQMKFGIQEHEGYAKYKGTPFKVSTLNHWISLYRSSAPRGHQRIHGRRALFNREAANDSAEVDSLIGPEITSNRYHIPVARTHLTLNLGLYHPDIEDEVHTAFEELFNLMDNGTIDELLSFTIDTDAADSAEERPTSVNVRDINDIILQWLIDERQMSSTKQSTLRVLTINFASIQALYNLAAYPQHVGPLREEVDAIIQEHGWTKEAIALMRKAANFLVETRHLEGILIPSAQKKSNGGSNPVRWNLHTEGTHLSVPTCVFHCDSAVYDNPSVFNPFRFS</sequence>
<evidence type="ECO:0000256" key="4">
    <source>
        <dbReference type="ARBA" id="ARBA00023002"/>
    </source>
</evidence>
<dbReference type="Gene3D" id="1.10.630.10">
    <property type="entry name" value="Cytochrome P450"/>
    <property type="match status" value="1"/>
</dbReference>
<evidence type="ECO:0000313" key="7">
    <source>
        <dbReference type="Proteomes" id="UP000054018"/>
    </source>
</evidence>
<dbReference type="PANTHER" id="PTHR46206">
    <property type="entry name" value="CYTOCHROME P450"/>
    <property type="match status" value="1"/>
</dbReference>
<dbReference type="InterPro" id="IPR001128">
    <property type="entry name" value="Cyt_P450"/>
</dbReference>
<dbReference type="InterPro" id="IPR036396">
    <property type="entry name" value="Cyt_P450_sf"/>
</dbReference>
<dbReference type="STRING" id="765257.A0A0C9YN93"/>
<dbReference type="OrthoDB" id="1844152at2759"/>
<evidence type="ECO:0000256" key="3">
    <source>
        <dbReference type="ARBA" id="ARBA00022723"/>
    </source>
</evidence>
<evidence type="ECO:0000256" key="1">
    <source>
        <dbReference type="ARBA" id="ARBA00001971"/>
    </source>
</evidence>
<dbReference type="AlphaFoldDB" id="A0A0C9YN93"/>
<dbReference type="GO" id="GO:0004497">
    <property type="term" value="F:monooxygenase activity"/>
    <property type="evidence" value="ECO:0007669"/>
    <property type="project" value="InterPro"/>
</dbReference>